<dbReference type="GO" id="GO:0006281">
    <property type="term" value="P:DNA repair"/>
    <property type="evidence" value="ECO:0007669"/>
    <property type="project" value="TreeGrafter"/>
</dbReference>
<feature type="domain" description="Tudor" evidence="4">
    <location>
        <begin position="59"/>
        <end position="117"/>
    </location>
</feature>
<accession>A0A5B8MG98</accession>
<proteinExistence type="predicted"/>
<keyword evidence="7" id="KW-1185">Reference proteome</keyword>
<dbReference type="AlphaFoldDB" id="A0A5B8MG98"/>
<evidence type="ECO:0000256" key="2">
    <source>
        <dbReference type="ARBA" id="ARBA00023242"/>
    </source>
</evidence>
<dbReference type="Gene3D" id="2.30.30.140">
    <property type="match status" value="4"/>
</dbReference>
<keyword evidence="2" id="KW-0539">Nucleus</keyword>
<sequence>MVQHHQAATTVDAPLSHGMKTRDRNKSVVHELLSSKKKPSPSDSVRKRQAGDEEGSIFGPEVVGRKVAVYWRKPGQWFKGKIYSYTDKTKKHFVKYEDGDQQEVDLAREKFQFLTQPKPGAAPNSSYHGSPKGKDAVGRKVKVYWPAMGRWYVGKVKEYDKPSGKHLIAYQDGEQQLVLLRNEAVKYPHIEAQKAKDRAMKMQKKKQKVKQGSGNKKGGSPGHGARTLPRGKRVAADCQNNNNDSSVHSEYTVQHVGPGGKQPTTKRARSSKPGRQGETSHNETVTTSSMELDSSTCVSGNSSDNDSNDSMRNVQCPKTPDHDLEEAVANQVGLAPPLQLPVELVEVGEANKKDMAVVEKAELAKAKAMKAKEIAARKAEAAAKALAAAEAAQKAEAHDKPQGKDAVGWRLRVWSPEEHKYFKGVVIGFNQGSGEHKLKFDNGQVDSVVLDQQRTKWLNKTIPEALKKPASQSLATNQKLLPLKDTRDLVGKHVRIHRGHEKLVGKVVAFSPSRQKYLILFVDSKHEWSDLKRNNWQLHDSSAVTRPSYLPQGMDALGWRVAVYWPERERFYQGRIMNFEPTSGHYLVQYEEKMAEQQVWLNLSKEDVKWLPVSSKHVNSKAFKSGNVKKGPTQGGREELRVFDEEALDLMSCHPEFFAHCPGSNKVSGVERSDVLSNIHNAWGLLTPLEELSSRNKANKSNANALPVHSVDDVWGVKIVEPMEVERDQGAQQEAPARGQGQALETRLALSHRLQVLEFMAEHSSHAQQCLGGLTGEDQPLLNKEDIQPLEPAPSLSNFSF</sequence>
<dbReference type="STRING" id="1764295.A0A5B8MG98"/>
<dbReference type="PANTHER" id="PTHR12663:SF0">
    <property type="entry name" value="PRECOCIOUS DISSOCIATION OF SISTERS 5, ISOFORM A"/>
    <property type="match status" value="1"/>
</dbReference>
<reference evidence="6 7" key="1">
    <citation type="submission" date="2018-07" db="EMBL/GenBank/DDBJ databases">
        <title>The complete nuclear genome of the prasinophyte Chloropicon primus (CCMP1205).</title>
        <authorList>
            <person name="Pombert J.-F."/>
            <person name="Otis C."/>
            <person name="Turmel M."/>
            <person name="Lemieux C."/>
        </authorList>
    </citation>
    <scope>NUCLEOTIDE SEQUENCE [LARGE SCALE GENOMIC DNA]</scope>
    <source>
        <strain evidence="6 7">CCMP1205</strain>
    </source>
</reference>
<evidence type="ECO:0000256" key="3">
    <source>
        <dbReference type="SAM" id="MobiDB-lite"/>
    </source>
</evidence>
<dbReference type="OrthoDB" id="200660at2759"/>
<evidence type="ECO:0000313" key="7">
    <source>
        <dbReference type="Proteomes" id="UP000316726"/>
    </source>
</evidence>
<organism evidence="6 7">
    <name type="scientific">Chloropicon primus</name>
    <dbReference type="NCBI Taxonomy" id="1764295"/>
    <lineage>
        <taxon>Eukaryota</taxon>
        <taxon>Viridiplantae</taxon>
        <taxon>Chlorophyta</taxon>
        <taxon>Chloropicophyceae</taxon>
        <taxon>Chloropicales</taxon>
        <taxon>Chloropicaceae</taxon>
        <taxon>Chloropicon</taxon>
    </lineage>
</organism>
<evidence type="ECO:0000313" key="6">
    <source>
        <dbReference type="EMBL" id="QDZ19417.1"/>
    </source>
</evidence>
<evidence type="ECO:0000256" key="1">
    <source>
        <dbReference type="ARBA" id="ARBA00004123"/>
    </source>
</evidence>
<evidence type="ECO:0000259" key="4">
    <source>
        <dbReference type="SMART" id="SM00333"/>
    </source>
</evidence>
<dbReference type="EMBL" id="CP031035">
    <property type="protein sequence ID" value="QDZ19417.1"/>
    <property type="molecule type" value="Genomic_DNA"/>
</dbReference>
<evidence type="ECO:0000313" key="5">
    <source>
        <dbReference type="EMBL" id="CAD9715393.1"/>
    </source>
</evidence>
<feature type="compositionally biased region" description="Polar residues" evidence="3">
    <location>
        <begin position="238"/>
        <end position="252"/>
    </location>
</feature>
<feature type="compositionally biased region" description="Polar residues" evidence="3">
    <location>
        <begin position="277"/>
        <end position="300"/>
    </location>
</feature>
<dbReference type="SUPFAM" id="SSF63748">
    <property type="entry name" value="Tudor/PWWP/MBT"/>
    <property type="match status" value="3"/>
</dbReference>
<dbReference type="Proteomes" id="UP000316726">
    <property type="component" value="Chromosome 2"/>
</dbReference>
<protein>
    <recommendedName>
        <fullName evidence="4">Tudor domain-containing protein</fullName>
    </recommendedName>
</protein>
<dbReference type="GO" id="GO:0005634">
    <property type="term" value="C:nucleus"/>
    <property type="evidence" value="ECO:0007669"/>
    <property type="project" value="UniProtKB-SubCell"/>
</dbReference>
<dbReference type="SMART" id="SM00333">
    <property type="entry name" value="TUDOR"/>
    <property type="match status" value="3"/>
</dbReference>
<feature type="domain" description="Tudor" evidence="4">
    <location>
        <begin position="133"/>
        <end position="191"/>
    </location>
</feature>
<feature type="region of interest" description="Disordered" evidence="3">
    <location>
        <begin position="193"/>
        <end position="320"/>
    </location>
</feature>
<dbReference type="InterPro" id="IPR002999">
    <property type="entry name" value="Tudor"/>
</dbReference>
<feature type="region of interest" description="Disordered" evidence="3">
    <location>
        <begin position="1"/>
        <end position="57"/>
    </location>
</feature>
<comment type="subcellular location">
    <subcellularLocation>
        <location evidence="1">Nucleus</location>
    </subcellularLocation>
</comment>
<feature type="compositionally biased region" description="Low complexity" evidence="3">
    <location>
        <begin position="301"/>
        <end position="310"/>
    </location>
</feature>
<reference evidence="5" key="2">
    <citation type="submission" date="2021-01" db="EMBL/GenBank/DDBJ databases">
        <authorList>
            <person name="Corre E."/>
            <person name="Pelletier E."/>
            <person name="Niang G."/>
            <person name="Scheremetjew M."/>
            <person name="Finn R."/>
            <person name="Kale V."/>
            <person name="Holt S."/>
            <person name="Cochrane G."/>
            <person name="Meng A."/>
            <person name="Brown T."/>
            <person name="Cohen L."/>
        </authorList>
    </citation>
    <scope>NUCLEOTIDE SEQUENCE</scope>
    <source>
        <strain evidence="5">CCMP1205</strain>
    </source>
</reference>
<dbReference type="GO" id="GO:0000785">
    <property type="term" value="C:chromatin"/>
    <property type="evidence" value="ECO:0007669"/>
    <property type="project" value="TreeGrafter"/>
</dbReference>
<dbReference type="CDD" id="cd20404">
    <property type="entry name" value="Tudor_Agenet_AtEML-like"/>
    <property type="match status" value="4"/>
</dbReference>
<dbReference type="InterPro" id="IPR039776">
    <property type="entry name" value="Pds5"/>
</dbReference>
<dbReference type="EMBL" id="HBHL01006618">
    <property type="protein sequence ID" value="CAD9715393.1"/>
    <property type="molecule type" value="Transcribed_RNA"/>
</dbReference>
<feature type="compositionally biased region" description="Basic and acidic residues" evidence="3">
    <location>
        <begin position="20"/>
        <end position="29"/>
    </location>
</feature>
<gene>
    <name evidence="6" type="ORF">A3770_02p19350</name>
    <name evidence="5" type="ORF">CPRI1469_LOCUS4247</name>
</gene>
<dbReference type="PANTHER" id="PTHR12663">
    <property type="entry name" value="ANDROGEN INDUCED INHIBITOR OF PROLIFERATION AS3 / PDS5-RELATED"/>
    <property type="match status" value="1"/>
</dbReference>
<dbReference type="GO" id="GO:0007064">
    <property type="term" value="P:mitotic sister chromatid cohesion"/>
    <property type="evidence" value="ECO:0007669"/>
    <property type="project" value="InterPro"/>
</dbReference>
<feature type="domain" description="Tudor" evidence="4">
    <location>
        <begin position="553"/>
        <end position="611"/>
    </location>
</feature>
<name>A0A5B8MG98_9CHLO</name>